<keyword evidence="1" id="KW-0812">Transmembrane</keyword>
<reference evidence="2 3" key="1">
    <citation type="submission" date="2019-09" db="EMBL/GenBank/DDBJ databases">
        <authorList>
            <person name="Ou C."/>
        </authorList>
    </citation>
    <scope>NUCLEOTIDE SEQUENCE [LARGE SCALE GENOMIC DNA]</scope>
    <source>
        <strain evidence="2">S2</strain>
        <tissue evidence="2">Leaf</tissue>
    </source>
</reference>
<accession>A0A5N5HVF3</accession>
<evidence type="ECO:0000256" key="1">
    <source>
        <dbReference type="SAM" id="Phobius"/>
    </source>
</evidence>
<keyword evidence="3" id="KW-1185">Reference proteome</keyword>
<sequence length="146" mass="15986">MSMIAFASFCWLTPEMLVASKFEVMTAGSLVDALATEITSNNRWLVFCRICGLLHFPQVGSFGWLRVRIRNRVSNLGSTLCRFNPAIPFPASYHCLFAFNILVPCISLIGCVLSFSLSFCFALVLPSLPSWTGLILPGGSSLMGIL</sequence>
<dbReference type="Proteomes" id="UP000327157">
    <property type="component" value="Chromosome 12"/>
</dbReference>
<proteinExistence type="predicted"/>
<keyword evidence="1" id="KW-0472">Membrane</keyword>
<name>A0A5N5HVF3_9ROSA</name>
<dbReference type="EMBL" id="SMOL01000143">
    <property type="protein sequence ID" value="KAB2631629.1"/>
    <property type="molecule type" value="Genomic_DNA"/>
</dbReference>
<feature type="transmembrane region" description="Helical" evidence="1">
    <location>
        <begin position="97"/>
        <end position="124"/>
    </location>
</feature>
<keyword evidence="1" id="KW-1133">Transmembrane helix</keyword>
<reference evidence="2 3" key="3">
    <citation type="submission" date="2019-11" db="EMBL/GenBank/DDBJ databases">
        <title>A de novo genome assembly of a pear dwarfing rootstock.</title>
        <authorList>
            <person name="Wang F."/>
            <person name="Wang J."/>
            <person name="Li S."/>
            <person name="Zhang Y."/>
            <person name="Fang M."/>
            <person name="Ma L."/>
            <person name="Zhao Y."/>
            <person name="Jiang S."/>
        </authorList>
    </citation>
    <scope>NUCLEOTIDE SEQUENCE [LARGE SCALE GENOMIC DNA]</scope>
    <source>
        <strain evidence="2">S2</strain>
        <tissue evidence="2">Leaf</tissue>
    </source>
</reference>
<evidence type="ECO:0000313" key="3">
    <source>
        <dbReference type="Proteomes" id="UP000327157"/>
    </source>
</evidence>
<protein>
    <submittedName>
        <fullName evidence="2">Uncharacterized protein</fullName>
    </submittedName>
</protein>
<reference evidence="3" key="2">
    <citation type="submission" date="2019-10" db="EMBL/GenBank/DDBJ databases">
        <title>A de novo genome assembly of a pear dwarfing rootstock.</title>
        <authorList>
            <person name="Wang F."/>
            <person name="Wang J."/>
            <person name="Li S."/>
            <person name="Zhang Y."/>
            <person name="Fang M."/>
            <person name="Ma L."/>
            <person name="Zhao Y."/>
            <person name="Jiang S."/>
        </authorList>
    </citation>
    <scope>NUCLEOTIDE SEQUENCE [LARGE SCALE GENOMIC DNA]</scope>
</reference>
<organism evidence="2 3">
    <name type="scientific">Pyrus ussuriensis x Pyrus communis</name>
    <dbReference type="NCBI Taxonomy" id="2448454"/>
    <lineage>
        <taxon>Eukaryota</taxon>
        <taxon>Viridiplantae</taxon>
        <taxon>Streptophyta</taxon>
        <taxon>Embryophyta</taxon>
        <taxon>Tracheophyta</taxon>
        <taxon>Spermatophyta</taxon>
        <taxon>Magnoliopsida</taxon>
        <taxon>eudicotyledons</taxon>
        <taxon>Gunneridae</taxon>
        <taxon>Pentapetalae</taxon>
        <taxon>rosids</taxon>
        <taxon>fabids</taxon>
        <taxon>Rosales</taxon>
        <taxon>Rosaceae</taxon>
        <taxon>Amygdaloideae</taxon>
        <taxon>Maleae</taxon>
        <taxon>Pyrus</taxon>
    </lineage>
</organism>
<evidence type="ECO:0000313" key="2">
    <source>
        <dbReference type="EMBL" id="KAB2631629.1"/>
    </source>
</evidence>
<comment type="caution">
    <text evidence="2">The sequence shown here is derived from an EMBL/GenBank/DDBJ whole genome shotgun (WGS) entry which is preliminary data.</text>
</comment>
<gene>
    <name evidence="2" type="ORF">D8674_009148</name>
</gene>
<dbReference type="AlphaFoldDB" id="A0A5N5HVF3"/>